<proteinExistence type="inferred from homology"/>
<evidence type="ECO:0000256" key="4">
    <source>
        <dbReference type="ARBA" id="ARBA00023163"/>
    </source>
</evidence>
<reference evidence="6" key="1">
    <citation type="submission" date="2022-05" db="EMBL/GenBank/DDBJ databases">
        <authorList>
            <person name="Jo J.-H."/>
            <person name="Im W.-T."/>
        </authorList>
    </citation>
    <scope>NUCLEOTIDE SEQUENCE</scope>
    <source>
        <strain evidence="6">SE158</strain>
    </source>
</reference>
<evidence type="ECO:0000256" key="3">
    <source>
        <dbReference type="ARBA" id="ARBA00023125"/>
    </source>
</evidence>
<evidence type="ECO:0000256" key="2">
    <source>
        <dbReference type="ARBA" id="ARBA00023015"/>
    </source>
</evidence>
<evidence type="ECO:0000313" key="7">
    <source>
        <dbReference type="Proteomes" id="UP001165363"/>
    </source>
</evidence>
<protein>
    <submittedName>
        <fullName evidence="6">LysR family transcriptional regulator</fullName>
    </submittedName>
</protein>
<dbReference type="InterPro" id="IPR005119">
    <property type="entry name" value="LysR_subst-bd"/>
</dbReference>
<keyword evidence="2" id="KW-0805">Transcription regulation</keyword>
<dbReference type="Proteomes" id="UP001165363">
    <property type="component" value="Unassembled WGS sequence"/>
</dbReference>
<evidence type="ECO:0000259" key="5">
    <source>
        <dbReference type="PROSITE" id="PS50931"/>
    </source>
</evidence>
<dbReference type="Gene3D" id="1.10.10.10">
    <property type="entry name" value="Winged helix-like DNA-binding domain superfamily/Winged helix DNA-binding domain"/>
    <property type="match status" value="1"/>
</dbReference>
<dbReference type="RefSeq" id="WP_249849048.1">
    <property type="nucleotide sequence ID" value="NZ_JAMGBD010000002.1"/>
</dbReference>
<gene>
    <name evidence="6" type="ORF">LZ536_12195</name>
</gene>
<dbReference type="EMBL" id="JAMGBD010000002">
    <property type="protein sequence ID" value="MCL6684651.1"/>
    <property type="molecule type" value="Genomic_DNA"/>
</dbReference>
<feature type="domain" description="HTH lysR-type" evidence="5">
    <location>
        <begin position="55"/>
        <end position="107"/>
    </location>
</feature>
<dbReference type="PANTHER" id="PTHR30537">
    <property type="entry name" value="HTH-TYPE TRANSCRIPTIONAL REGULATOR"/>
    <property type="match status" value="1"/>
</dbReference>
<dbReference type="InterPro" id="IPR036390">
    <property type="entry name" value="WH_DNA-bd_sf"/>
</dbReference>
<dbReference type="InterPro" id="IPR058163">
    <property type="entry name" value="LysR-type_TF_proteobact-type"/>
</dbReference>
<evidence type="ECO:0000256" key="1">
    <source>
        <dbReference type="ARBA" id="ARBA00009437"/>
    </source>
</evidence>
<dbReference type="InterPro" id="IPR036388">
    <property type="entry name" value="WH-like_DNA-bd_sf"/>
</dbReference>
<comment type="caution">
    <text evidence="6">The sequence shown here is derived from an EMBL/GenBank/DDBJ whole genome shotgun (WGS) entry which is preliminary data.</text>
</comment>
<comment type="similarity">
    <text evidence="1">Belongs to the LysR transcriptional regulatory family.</text>
</comment>
<organism evidence="6 7">
    <name type="scientific">Sphingomonas alba</name>
    <dbReference type="NCBI Taxonomy" id="2908208"/>
    <lineage>
        <taxon>Bacteria</taxon>
        <taxon>Pseudomonadati</taxon>
        <taxon>Pseudomonadota</taxon>
        <taxon>Alphaproteobacteria</taxon>
        <taxon>Sphingomonadales</taxon>
        <taxon>Sphingomonadaceae</taxon>
        <taxon>Sphingomonas</taxon>
    </lineage>
</organism>
<accession>A0ABT0RPR5</accession>
<dbReference type="SUPFAM" id="SSF53850">
    <property type="entry name" value="Periplasmic binding protein-like II"/>
    <property type="match status" value="1"/>
</dbReference>
<dbReference type="PANTHER" id="PTHR30537:SF5">
    <property type="entry name" value="HTH-TYPE TRANSCRIPTIONAL ACTIVATOR TTDR-RELATED"/>
    <property type="match status" value="1"/>
</dbReference>
<name>A0ABT0RPR5_9SPHN</name>
<dbReference type="PRINTS" id="PR00039">
    <property type="entry name" value="HTHLYSR"/>
</dbReference>
<dbReference type="InterPro" id="IPR000847">
    <property type="entry name" value="LysR_HTH_N"/>
</dbReference>
<sequence>MALNASSLSCSSILLSCDEALSGACCTRYLFCLLAVSLGFNYDIFKYNMDRFLALKVFSTVARLGSFSRAARELAISQPSASRIVADLERQVGTGLITRTTRALVLTEAGEDYLARIDPLLDALEEADQAARGAGELRGTLRVGVSSSFVIREVIPSLPPFLRRHPGLKVELAVDDRYQDLVVERLDVALRFGGLRDSTATARLLDASPRLLLASPDYIRTEGQPVVPADLSEHCVILGPTGALAGTWPLSPKKGRLPGQLGGHLSVTSNEGAVAAAVAGLGIVSTVLWGCRSELEKGTLVRILPDWETDLLELHAVYAPGRAAKPAARAFVDHLARHLKLAWNSA</sequence>
<dbReference type="CDD" id="cd08422">
    <property type="entry name" value="PBP2_CrgA_like"/>
    <property type="match status" value="1"/>
</dbReference>
<keyword evidence="7" id="KW-1185">Reference proteome</keyword>
<keyword evidence="3" id="KW-0238">DNA-binding</keyword>
<dbReference type="PROSITE" id="PS50931">
    <property type="entry name" value="HTH_LYSR"/>
    <property type="match status" value="1"/>
</dbReference>
<keyword evidence="4" id="KW-0804">Transcription</keyword>
<dbReference type="Pfam" id="PF03466">
    <property type="entry name" value="LysR_substrate"/>
    <property type="match status" value="1"/>
</dbReference>
<dbReference type="Pfam" id="PF00126">
    <property type="entry name" value="HTH_1"/>
    <property type="match status" value="1"/>
</dbReference>
<dbReference type="Gene3D" id="3.40.190.290">
    <property type="match status" value="1"/>
</dbReference>
<evidence type="ECO:0000313" key="6">
    <source>
        <dbReference type="EMBL" id="MCL6684651.1"/>
    </source>
</evidence>
<dbReference type="SUPFAM" id="SSF46785">
    <property type="entry name" value="Winged helix' DNA-binding domain"/>
    <property type="match status" value="1"/>
</dbReference>